<dbReference type="InParanoid" id="A0A2H3CSD5"/>
<evidence type="ECO:0000313" key="2">
    <source>
        <dbReference type="Proteomes" id="UP000217790"/>
    </source>
</evidence>
<proteinExistence type="predicted"/>
<dbReference type="AlphaFoldDB" id="A0A2H3CSD5"/>
<dbReference type="EMBL" id="KZ293696">
    <property type="protein sequence ID" value="PBK84770.1"/>
    <property type="molecule type" value="Genomic_DNA"/>
</dbReference>
<keyword evidence="2" id="KW-1185">Reference proteome</keyword>
<evidence type="ECO:0000313" key="1">
    <source>
        <dbReference type="EMBL" id="PBK84770.1"/>
    </source>
</evidence>
<name>A0A2H3CSD5_ARMGA</name>
<protein>
    <submittedName>
        <fullName evidence="1">Uncharacterized protein</fullName>
    </submittedName>
</protein>
<reference evidence="2" key="1">
    <citation type="journal article" date="2017" name="Nat. Ecol. Evol.">
        <title>Genome expansion and lineage-specific genetic innovations in the forest pathogenic fungi Armillaria.</title>
        <authorList>
            <person name="Sipos G."/>
            <person name="Prasanna A.N."/>
            <person name="Walter M.C."/>
            <person name="O'Connor E."/>
            <person name="Balint B."/>
            <person name="Krizsan K."/>
            <person name="Kiss B."/>
            <person name="Hess J."/>
            <person name="Varga T."/>
            <person name="Slot J."/>
            <person name="Riley R."/>
            <person name="Boka B."/>
            <person name="Rigling D."/>
            <person name="Barry K."/>
            <person name="Lee J."/>
            <person name="Mihaltcheva S."/>
            <person name="LaButti K."/>
            <person name="Lipzen A."/>
            <person name="Waldron R."/>
            <person name="Moloney N.M."/>
            <person name="Sperisen C."/>
            <person name="Kredics L."/>
            <person name="Vagvoelgyi C."/>
            <person name="Patrignani A."/>
            <person name="Fitzpatrick D."/>
            <person name="Nagy I."/>
            <person name="Doyle S."/>
            <person name="Anderson J.B."/>
            <person name="Grigoriev I.V."/>
            <person name="Gueldener U."/>
            <person name="Muensterkoetter M."/>
            <person name="Nagy L.G."/>
        </authorList>
    </citation>
    <scope>NUCLEOTIDE SEQUENCE [LARGE SCALE GENOMIC DNA]</scope>
    <source>
        <strain evidence="2">Ar21-2</strain>
    </source>
</reference>
<gene>
    <name evidence="1" type="ORF">ARMGADRAFT_1018446</name>
</gene>
<sequence length="91" mass="10141">MDPNKRQSRAIVKYEPTFMASEFCLHHFPSRCSMHGFPNSRPPQLAVSILAGQTSTQCEQALVPCCGPPGSCRCLRGPFRRSLFVRTMVSP</sequence>
<accession>A0A2H3CSD5</accession>
<dbReference type="Proteomes" id="UP000217790">
    <property type="component" value="Unassembled WGS sequence"/>
</dbReference>
<organism evidence="1 2">
    <name type="scientific">Armillaria gallica</name>
    <name type="common">Bulbous honey fungus</name>
    <name type="synonym">Armillaria bulbosa</name>
    <dbReference type="NCBI Taxonomy" id="47427"/>
    <lineage>
        <taxon>Eukaryota</taxon>
        <taxon>Fungi</taxon>
        <taxon>Dikarya</taxon>
        <taxon>Basidiomycota</taxon>
        <taxon>Agaricomycotina</taxon>
        <taxon>Agaricomycetes</taxon>
        <taxon>Agaricomycetidae</taxon>
        <taxon>Agaricales</taxon>
        <taxon>Marasmiineae</taxon>
        <taxon>Physalacriaceae</taxon>
        <taxon>Armillaria</taxon>
    </lineage>
</organism>